<dbReference type="AlphaFoldDB" id="A0A2A2F1M3"/>
<dbReference type="InterPro" id="IPR051054">
    <property type="entry name" value="SorC_transcr_regulators"/>
</dbReference>
<keyword evidence="4" id="KW-0804">Transcription</keyword>
<protein>
    <submittedName>
        <fullName evidence="6">DNA-binding transcriptional regulator</fullName>
    </submittedName>
</protein>
<accession>A0A2A2F1M3</accession>
<feature type="domain" description="Sugar-binding" evidence="5">
    <location>
        <begin position="65"/>
        <end position="314"/>
    </location>
</feature>
<sequence length="320" mass="34139">MKPEYELRLVTKAAHLYWVEQVRQVDIAARLSLSQAGVSRLLRRAQKEGIVSISIKPPEGTYHLLEEELASKLGLDEVVVTSCPDNSDNAIVSSIGEAAAQYLASTLRESDRVGISSWSSALVALSEHLPAKGQIKAERVVQLMGGMSHDRAEHLAENLTLQLANRLAARPAFMHVAGIASTSDARKVFCEEPYVRETMALFDDLTVALVGIGTLAPSQFLARSGNAFSDEELAELAGCGAVGDVCLRFFDANGQAVSHALDERVVAISAPSLKKVPRVVGVAGGHQKVASIRAAALGGWIQVLITDCFTAEALAEKASL</sequence>
<name>A0A2A2F1M3_9GAMM</name>
<evidence type="ECO:0000259" key="5">
    <source>
        <dbReference type="Pfam" id="PF04198"/>
    </source>
</evidence>
<dbReference type="Proteomes" id="UP000217771">
    <property type="component" value="Unassembled WGS sequence"/>
</dbReference>
<evidence type="ECO:0000256" key="3">
    <source>
        <dbReference type="ARBA" id="ARBA00023125"/>
    </source>
</evidence>
<proteinExistence type="inferred from homology"/>
<dbReference type="GO" id="GO:0003677">
    <property type="term" value="F:DNA binding"/>
    <property type="evidence" value="ECO:0007669"/>
    <property type="project" value="UniProtKB-KW"/>
</dbReference>
<evidence type="ECO:0000313" key="7">
    <source>
        <dbReference type="Proteomes" id="UP000217771"/>
    </source>
</evidence>
<keyword evidence="7" id="KW-1185">Reference proteome</keyword>
<gene>
    <name evidence="6" type="ORF">CK498_07305</name>
</gene>
<dbReference type="Pfam" id="PF04198">
    <property type="entry name" value="Sugar-bind"/>
    <property type="match status" value="1"/>
</dbReference>
<dbReference type="GO" id="GO:0030246">
    <property type="term" value="F:carbohydrate binding"/>
    <property type="evidence" value="ECO:0007669"/>
    <property type="project" value="InterPro"/>
</dbReference>
<dbReference type="EMBL" id="NSKB01000002">
    <property type="protein sequence ID" value="PAU78502.1"/>
    <property type="molecule type" value="Genomic_DNA"/>
</dbReference>
<evidence type="ECO:0000256" key="2">
    <source>
        <dbReference type="ARBA" id="ARBA00023015"/>
    </source>
</evidence>
<dbReference type="Gene3D" id="1.10.10.60">
    <property type="entry name" value="Homeodomain-like"/>
    <property type="match status" value="1"/>
</dbReference>
<dbReference type="InterPro" id="IPR007324">
    <property type="entry name" value="Sugar-bd_dom_put"/>
</dbReference>
<reference evidence="6 7" key="1">
    <citation type="submission" date="2017-08" db="EMBL/GenBank/DDBJ databases">
        <title>Halomonas alkalisoli sp. nov., isolated from saline alkaline soil.</title>
        <authorList>
            <person name="Wang D."/>
            <person name="Zhang G."/>
        </authorList>
    </citation>
    <scope>NUCLEOTIDE SEQUENCE [LARGE SCALE GENOMIC DNA]</scope>
    <source>
        <strain evidence="6 7">WRN001</strain>
    </source>
</reference>
<evidence type="ECO:0000256" key="1">
    <source>
        <dbReference type="ARBA" id="ARBA00010466"/>
    </source>
</evidence>
<keyword evidence="2" id="KW-0805">Transcription regulation</keyword>
<dbReference type="PANTHER" id="PTHR34294">
    <property type="entry name" value="TRANSCRIPTIONAL REGULATOR-RELATED"/>
    <property type="match status" value="1"/>
</dbReference>
<comment type="similarity">
    <text evidence="1">Belongs to the SorC transcriptional regulatory family.</text>
</comment>
<keyword evidence="3 6" id="KW-0238">DNA-binding</keyword>
<evidence type="ECO:0000256" key="4">
    <source>
        <dbReference type="ARBA" id="ARBA00023163"/>
    </source>
</evidence>
<dbReference type="InterPro" id="IPR037171">
    <property type="entry name" value="NagB/RpiA_transferase-like"/>
</dbReference>
<dbReference type="SUPFAM" id="SSF100950">
    <property type="entry name" value="NagB/RpiA/CoA transferase-like"/>
    <property type="match status" value="1"/>
</dbReference>
<comment type="caution">
    <text evidence="6">The sequence shown here is derived from an EMBL/GenBank/DDBJ whole genome shotgun (WGS) entry which is preliminary data.</text>
</comment>
<organism evidence="6 7">
    <name type="scientific">Halomonas salipaludis</name>
    <dbReference type="NCBI Taxonomy" id="2032625"/>
    <lineage>
        <taxon>Bacteria</taxon>
        <taxon>Pseudomonadati</taxon>
        <taxon>Pseudomonadota</taxon>
        <taxon>Gammaproteobacteria</taxon>
        <taxon>Oceanospirillales</taxon>
        <taxon>Halomonadaceae</taxon>
        <taxon>Halomonas</taxon>
    </lineage>
</organism>
<evidence type="ECO:0000313" key="6">
    <source>
        <dbReference type="EMBL" id="PAU78502.1"/>
    </source>
</evidence>
<dbReference type="Gene3D" id="3.40.50.1360">
    <property type="match status" value="1"/>
</dbReference>